<dbReference type="PROSITE" id="PS00893">
    <property type="entry name" value="NUDIX_BOX"/>
    <property type="match status" value="1"/>
</dbReference>
<dbReference type="STRING" id="887898.HMPREF0551_0277"/>
<dbReference type="RefSeq" id="WP_005672118.1">
    <property type="nucleotide sequence ID" value="NZ_CP146288.1"/>
</dbReference>
<dbReference type="AlphaFoldDB" id="E7RTK8"/>
<name>E7RTK8_9BURK</name>
<protein>
    <submittedName>
        <fullName evidence="4">Hydrolase, NUDIX family</fullName>
    </submittedName>
</protein>
<dbReference type="SUPFAM" id="SSF55811">
    <property type="entry name" value="Nudix"/>
    <property type="match status" value="1"/>
</dbReference>
<dbReference type="GO" id="GO:0016787">
    <property type="term" value="F:hydrolase activity"/>
    <property type="evidence" value="ECO:0007669"/>
    <property type="project" value="UniProtKB-KW"/>
</dbReference>
<comment type="caution">
    <text evidence="4">The sequence shown here is derived from an EMBL/GenBank/DDBJ whole genome shotgun (WGS) entry which is preliminary data.</text>
</comment>
<dbReference type="eggNOG" id="COG1051">
    <property type="taxonomic scope" value="Bacteria"/>
</dbReference>
<evidence type="ECO:0000256" key="2">
    <source>
        <dbReference type="ARBA" id="ARBA00022801"/>
    </source>
</evidence>
<reference evidence="4 5" key="1">
    <citation type="submission" date="2010-12" db="EMBL/GenBank/DDBJ databases">
        <authorList>
            <person name="Muzny D."/>
            <person name="Qin X."/>
            <person name="Deng J."/>
            <person name="Jiang H."/>
            <person name="Liu Y."/>
            <person name="Qu J."/>
            <person name="Song X.-Z."/>
            <person name="Zhang L."/>
            <person name="Thornton R."/>
            <person name="Coyle M."/>
            <person name="Francisco L."/>
            <person name="Jackson L."/>
            <person name="Javaid M."/>
            <person name="Korchina V."/>
            <person name="Kovar C."/>
            <person name="Mata R."/>
            <person name="Mathew T."/>
            <person name="Ngo R."/>
            <person name="Nguyen L."/>
            <person name="Nguyen N."/>
            <person name="Okwuonu G."/>
            <person name="Ongeri F."/>
            <person name="Pham C."/>
            <person name="Simmons D."/>
            <person name="Wilczek-Boney K."/>
            <person name="Hale W."/>
            <person name="Jakkamsetti A."/>
            <person name="Pham P."/>
            <person name="Ruth R."/>
            <person name="San Lucas F."/>
            <person name="Warren J."/>
            <person name="Zhang J."/>
            <person name="Zhao Z."/>
            <person name="Zhou C."/>
            <person name="Zhu D."/>
            <person name="Lee S."/>
            <person name="Bess C."/>
            <person name="Blankenburg K."/>
            <person name="Forbes L."/>
            <person name="Fu Q."/>
            <person name="Gubbala S."/>
            <person name="Hirani K."/>
            <person name="Jayaseelan J.C."/>
            <person name="Lara F."/>
            <person name="Munidasa M."/>
            <person name="Palculict T."/>
            <person name="Patil S."/>
            <person name="Pu L.-L."/>
            <person name="Saada N."/>
            <person name="Tang L."/>
            <person name="Weissenberger G."/>
            <person name="Zhu Y."/>
            <person name="Hemphill L."/>
            <person name="Shang Y."/>
            <person name="Youmans B."/>
            <person name="Ayvaz T."/>
            <person name="Ross M."/>
            <person name="Santibanez J."/>
            <person name="Aqrawi P."/>
            <person name="Gross S."/>
            <person name="Joshi V."/>
            <person name="Fowler G."/>
            <person name="Nazareth L."/>
            <person name="Reid J."/>
            <person name="Worley K."/>
            <person name="Petrosino J."/>
            <person name="Highlander S."/>
            <person name="Gibbs R."/>
        </authorList>
    </citation>
    <scope>NUCLEOTIDE SEQUENCE [LARGE SCALE GENOMIC DNA]</scope>
    <source>
        <strain evidence="4 5">ATCC 51599</strain>
    </source>
</reference>
<keyword evidence="5" id="KW-1185">Reference proteome</keyword>
<dbReference type="PANTHER" id="PTHR43046">
    <property type="entry name" value="GDP-MANNOSE MANNOSYL HYDROLASE"/>
    <property type="match status" value="1"/>
</dbReference>
<sequence>MTAQVVRPVAICVFRHEGKILVARGHDPHRNGAYLRPLGGGIEFGESGAQTLARELKEELGAEIAEVRLIGTLENRFKIGNEPRHEIVLVFDARFEDPSFYTREVIRGKESDGTDFSAIWHRPEETRADCPLYPEGLKELLASIPAPAVMKAPAKPARRKKSLVDLLHAHRADIEQIIVQFEEAMPPAPKRR</sequence>
<dbReference type="InterPro" id="IPR015797">
    <property type="entry name" value="NUDIX_hydrolase-like_dom_sf"/>
</dbReference>
<feature type="domain" description="Nudix hydrolase" evidence="3">
    <location>
        <begin position="4"/>
        <end position="143"/>
    </location>
</feature>
<evidence type="ECO:0000313" key="5">
    <source>
        <dbReference type="Proteomes" id="UP000011021"/>
    </source>
</evidence>
<dbReference type="Proteomes" id="UP000011021">
    <property type="component" value="Unassembled WGS sequence"/>
</dbReference>
<dbReference type="EMBL" id="AEQP01000001">
    <property type="protein sequence ID" value="EFV96094.1"/>
    <property type="molecule type" value="Genomic_DNA"/>
</dbReference>
<proteinExistence type="predicted"/>
<dbReference type="Gene3D" id="3.90.79.10">
    <property type="entry name" value="Nucleoside Triphosphate Pyrophosphohydrolase"/>
    <property type="match status" value="1"/>
</dbReference>
<dbReference type="CDD" id="cd04688">
    <property type="entry name" value="NUDIX_Hydrolase"/>
    <property type="match status" value="1"/>
</dbReference>
<evidence type="ECO:0000256" key="1">
    <source>
        <dbReference type="ARBA" id="ARBA00001946"/>
    </source>
</evidence>
<dbReference type="PROSITE" id="PS51462">
    <property type="entry name" value="NUDIX"/>
    <property type="match status" value="1"/>
</dbReference>
<evidence type="ECO:0000259" key="3">
    <source>
        <dbReference type="PROSITE" id="PS51462"/>
    </source>
</evidence>
<dbReference type="PANTHER" id="PTHR43046:SF14">
    <property type="entry name" value="MUTT_NUDIX FAMILY PROTEIN"/>
    <property type="match status" value="1"/>
</dbReference>
<dbReference type="HOGENOM" id="CLU_037162_23_0_4"/>
<evidence type="ECO:0000313" key="4">
    <source>
        <dbReference type="EMBL" id="EFV96094.1"/>
    </source>
</evidence>
<dbReference type="InterPro" id="IPR020084">
    <property type="entry name" value="NUDIX_hydrolase_CS"/>
</dbReference>
<gene>
    <name evidence="4" type="ORF">HMPREF0551_0277</name>
</gene>
<dbReference type="Pfam" id="PF00293">
    <property type="entry name" value="NUDIX"/>
    <property type="match status" value="1"/>
</dbReference>
<organism evidence="4 5">
    <name type="scientific">Lautropia mirabilis ATCC 51599</name>
    <dbReference type="NCBI Taxonomy" id="887898"/>
    <lineage>
        <taxon>Bacteria</taxon>
        <taxon>Pseudomonadati</taxon>
        <taxon>Pseudomonadota</taxon>
        <taxon>Betaproteobacteria</taxon>
        <taxon>Burkholderiales</taxon>
        <taxon>Burkholderiaceae</taxon>
        <taxon>Lautropia</taxon>
    </lineage>
</organism>
<accession>E7RTK8</accession>
<keyword evidence="2 4" id="KW-0378">Hydrolase</keyword>
<dbReference type="InterPro" id="IPR000086">
    <property type="entry name" value="NUDIX_hydrolase_dom"/>
</dbReference>
<comment type="cofactor">
    <cofactor evidence="1">
        <name>Mg(2+)</name>
        <dbReference type="ChEBI" id="CHEBI:18420"/>
    </cofactor>
</comment>